<proteinExistence type="predicted"/>
<sequence length="260" mass="29512">MDSMERLFEGPLARQLVTPPETTLRIVGTHTIDGINSVLDFDILIDCSRYMRICSEEYLTSKERVHQKSSGWLHNRLVERDRRRRWTIQKVVTARDDEMAKIASNVTRLALGSSYAGFVEFEVITSPAEMIGLHDENTAVARVIWELDCSFIVSQGMQLGRGAFSIRDSWYDLIVCAMIEGLQRFVSPENPPSLYSQAVLCRDDTDNNTYEGVLEGSQGPSMNGYSWIHTTVIHDQDAQRRTHIHHISRSPMSDSEAMSV</sequence>
<comment type="caution">
    <text evidence="1">The sequence shown here is derived from an EMBL/GenBank/DDBJ whole genome shotgun (WGS) entry which is preliminary data.</text>
</comment>
<dbReference type="Proteomes" id="UP000234254">
    <property type="component" value="Unassembled WGS sequence"/>
</dbReference>
<gene>
    <name evidence="1" type="ORF">P168DRAFT_279429</name>
</gene>
<keyword evidence="2" id="KW-1185">Reference proteome</keyword>
<name>A0A2I1DC74_ASPC2</name>
<accession>A0A2I1DC74</accession>
<dbReference type="VEuPathDB" id="FungiDB:P168DRAFT_279429"/>
<dbReference type="OrthoDB" id="4384211at2759"/>
<dbReference type="AlphaFoldDB" id="A0A2I1DC74"/>
<dbReference type="GeneID" id="36543303"/>
<evidence type="ECO:0000313" key="2">
    <source>
        <dbReference type="Proteomes" id="UP000234254"/>
    </source>
</evidence>
<dbReference type="RefSeq" id="XP_024696052.1">
    <property type="nucleotide sequence ID" value="XM_024835779.1"/>
</dbReference>
<organism evidence="1 2">
    <name type="scientific">Aspergillus campestris (strain IBT 28561)</name>
    <dbReference type="NCBI Taxonomy" id="1392248"/>
    <lineage>
        <taxon>Eukaryota</taxon>
        <taxon>Fungi</taxon>
        <taxon>Dikarya</taxon>
        <taxon>Ascomycota</taxon>
        <taxon>Pezizomycotina</taxon>
        <taxon>Eurotiomycetes</taxon>
        <taxon>Eurotiomycetidae</taxon>
        <taxon>Eurotiales</taxon>
        <taxon>Aspergillaceae</taxon>
        <taxon>Aspergillus</taxon>
        <taxon>Aspergillus subgen. Circumdati</taxon>
    </lineage>
</organism>
<dbReference type="EMBL" id="MSFM01000002">
    <property type="protein sequence ID" value="PKY07458.1"/>
    <property type="molecule type" value="Genomic_DNA"/>
</dbReference>
<evidence type="ECO:0000313" key="1">
    <source>
        <dbReference type="EMBL" id="PKY07458.1"/>
    </source>
</evidence>
<protein>
    <submittedName>
        <fullName evidence="1">Uncharacterized protein</fullName>
    </submittedName>
</protein>
<reference evidence="1" key="1">
    <citation type="submission" date="2016-12" db="EMBL/GenBank/DDBJ databases">
        <title>The genomes of Aspergillus section Nigri reveals drivers in fungal speciation.</title>
        <authorList>
            <consortium name="DOE Joint Genome Institute"/>
            <person name="Vesth T.C."/>
            <person name="Nybo J."/>
            <person name="Theobald S."/>
            <person name="Brandl J."/>
            <person name="Frisvad J.C."/>
            <person name="Nielsen K.F."/>
            <person name="Lyhne E.K."/>
            <person name="Kogle M.E."/>
            <person name="Kuo A."/>
            <person name="Riley R."/>
            <person name="Clum A."/>
            <person name="Nolan M."/>
            <person name="Lipzen A."/>
            <person name="Salamov A."/>
            <person name="Henrissat B."/>
            <person name="Wiebenga A."/>
            <person name="De vries R.P."/>
            <person name="Grigoriev I.V."/>
            <person name="Mortensen U.H."/>
            <person name="Andersen M.R."/>
            <person name="Baker S.E."/>
        </authorList>
    </citation>
    <scope>NUCLEOTIDE SEQUENCE</scope>
    <source>
        <strain evidence="1">IBT 28561</strain>
    </source>
</reference>